<accession>A0A9Q1BJX1</accession>
<keyword evidence="3" id="KW-1185">Reference proteome</keyword>
<sequence length="296" mass="34482">MQHLKPSDAALEARDKLNQTTNRTLNTHSFDRAWQRVYGAKEYRPSWVGGLSQPRPRPAPSYRQKPILTVNDEPVVENLDEITANLPREEKKKVKEFYDLQVQGIPTEHRCKRAHEPLLISGKVVPREHELGRWREMITTDEVDEVTGEPVYNKVVKATNVPNWMKSNSYWKASSKGVIMPSERIDLLSPTPSPRPRENQVIHTARYDLVGKYENKIEPESLKLQGDRELPSKRELKTWGDQLEIPQRLEVDECITEMECSNISDRGRVSEKRRKFDSVLKEADVPRFFSHNNYWK</sequence>
<evidence type="ECO:0000256" key="1">
    <source>
        <dbReference type="SAM" id="MobiDB-lite"/>
    </source>
</evidence>
<evidence type="ECO:0000313" key="2">
    <source>
        <dbReference type="EMBL" id="KAJ8028000.1"/>
    </source>
</evidence>
<comment type="caution">
    <text evidence="2">The sequence shown here is derived from an EMBL/GenBank/DDBJ whole genome shotgun (WGS) entry which is preliminary data.</text>
</comment>
<dbReference type="OrthoDB" id="10040781at2759"/>
<reference evidence="2" key="1">
    <citation type="submission" date="2021-10" db="EMBL/GenBank/DDBJ databases">
        <title>Tropical sea cucumber genome reveals ecological adaptation and Cuvierian tubules defense mechanism.</title>
        <authorList>
            <person name="Chen T."/>
        </authorList>
    </citation>
    <scope>NUCLEOTIDE SEQUENCE</scope>
    <source>
        <strain evidence="2">Nanhai2018</strain>
        <tissue evidence="2">Muscle</tissue>
    </source>
</reference>
<dbReference type="EMBL" id="JAIZAY010000015">
    <property type="protein sequence ID" value="KAJ8028000.1"/>
    <property type="molecule type" value="Genomic_DNA"/>
</dbReference>
<organism evidence="2 3">
    <name type="scientific">Holothuria leucospilota</name>
    <name type="common">Black long sea cucumber</name>
    <name type="synonym">Mertensiothuria leucospilota</name>
    <dbReference type="NCBI Taxonomy" id="206669"/>
    <lineage>
        <taxon>Eukaryota</taxon>
        <taxon>Metazoa</taxon>
        <taxon>Echinodermata</taxon>
        <taxon>Eleutherozoa</taxon>
        <taxon>Echinozoa</taxon>
        <taxon>Holothuroidea</taxon>
        <taxon>Aspidochirotacea</taxon>
        <taxon>Aspidochirotida</taxon>
        <taxon>Holothuriidae</taxon>
        <taxon>Holothuria</taxon>
    </lineage>
</organism>
<proteinExistence type="predicted"/>
<dbReference type="Proteomes" id="UP001152320">
    <property type="component" value="Chromosome 15"/>
</dbReference>
<name>A0A9Q1BJX1_HOLLE</name>
<feature type="region of interest" description="Disordered" evidence="1">
    <location>
        <begin position="1"/>
        <end position="24"/>
    </location>
</feature>
<gene>
    <name evidence="2" type="ORF">HOLleu_30119</name>
</gene>
<evidence type="ECO:0000313" key="3">
    <source>
        <dbReference type="Proteomes" id="UP001152320"/>
    </source>
</evidence>
<protein>
    <submittedName>
        <fullName evidence="2">Uncharacterized protein</fullName>
    </submittedName>
</protein>
<dbReference type="AlphaFoldDB" id="A0A9Q1BJX1"/>